<evidence type="ECO:0000313" key="3">
    <source>
        <dbReference type="EMBL" id="KAH8102295.1"/>
    </source>
</evidence>
<feature type="coiled-coil region" evidence="1">
    <location>
        <begin position="26"/>
        <end position="60"/>
    </location>
</feature>
<feature type="coiled-coil region" evidence="1">
    <location>
        <begin position="104"/>
        <end position="138"/>
    </location>
</feature>
<feature type="compositionally biased region" description="Low complexity" evidence="2">
    <location>
        <begin position="235"/>
        <end position="251"/>
    </location>
</feature>
<evidence type="ECO:0000256" key="1">
    <source>
        <dbReference type="SAM" id="Coils"/>
    </source>
</evidence>
<dbReference type="PANTHER" id="PTHR15276:SF0">
    <property type="entry name" value="COILED-COIL DOMAIN-CONTAINING PROTEIN 6"/>
    <property type="match status" value="1"/>
</dbReference>
<evidence type="ECO:0000256" key="2">
    <source>
        <dbReference type="SAM" id="MobiDB-lite"/>
    </source>
</evidence>
<feature type="compositionally biased region" description="Low complexity" evidence="2">
    <location>
        <begin position="182"/>
        <end position="191"/>
    </location>
</feature>
<evidence type="ECO:0000313" key="4">
    <source>
        <dbReference type="Proteomes" id="UP000813824"/>
    </source>
</evidence>
<feature type="compositionally biased region" description="Gly residues" evidence="2">
    <location>
        <begin position="428"/>
        <end position="441"/>
    </location>
</feature>
<organism evidence="3 4">
    <name type="scientific">Cristinia sonorae</name>
    <dbReference type="NCBI Taxonomy" id="1940300"/>
    <lineage>
        <taxon>Eukaryota</taxon>
        <taxon>Fungi</taxon>
        <taxon>Dikarya</taxon>
        <taxon>Basidiomycota</taxon>
        <taxon>Agaricomycotina</taxon>
        <taxon>Agaricomycetes</taxon>
        <taxon>Agaricomycetidae</taxon>
        <taxon>Agaricales</taxon>
        <taxon>Pleurotineae</taxon>
        <taxon>Stephanosporaceae</taxon>
        <taxon>Cristinia</taxon>
    </lineage>
</organism>
<feature type="region of interest" description="Disordered" evidence="2">
    <location>
        <begin position="412"/>
        <end position="462"/>
    </location>
</feature>
<dbReference type="EMBL" id="JAEVFJ010000010">
    <property type="protein sequence ID" value="KAH8102295.1"/>
    <property type="molecule type" value="Genomic_DNA"/>
</dbReference>
<reference evidence="3" key="1">
    <citation type="journal article" date="2021" name="New Phytol.">
        <title>Evolutionary innovations through gain and loss of genes in the ectomycorrhizal Boletales.</title>
        <authorList>
            <person name="Wu G."/>
            <person name="Miyauchi S."/>
            <person name="Morin E."/>
            <person name="Kuo A."/>
            <person name="Drula E."/>
            <person name="Varga T."/>
            <person name="Kohler A."/>
            <person name="Feng B."/>
            <person name="Cao Y."/>
            <person name="Lipzen A."/>
            <person name="Daum C."/>
            <person name="Hundley H."/>
            <person name="Pangilinan J."/>
            <person name="Johnson J."/>
            <person name="Barry K."/>
            <person name="LaButti K."/>
            <person name="Ng V."/>
            <person name="Ahrendt S."/>
            <person name="Min B."/>
            <person name="Choi I.G."/>
            <person name="Park H."/>
            <person name="Plett J.M."/>
            <person name="Magnuson J."/>
            <person name="Spatafora J.W."/>
            <person name="Nagy L.G."/>
            <person name="Henrissat B."/>
            <person name="Grigoriev I.V."/>
            <person name="Yang Z.L."/>
            <person name="Xu J."/>
            <person name="Martin F.M."/>
        </authorList>
    </citation>
    <scope>NUCLEOTIDE SEQUENCE</scope>
    <source>
        <strain evidence="3">KKN 215</strain>
    </source>
</reference>
<dbReference type="OrthoDB" id="78858at2759"/>
<feature type="compositionally biased region" description="Pro residues" evidence="2">
    <location>
        <begin position="324"/>
        <end position="335"/>
    </location>
</feature>
<proteinExistence type="predicted"/>
<dbReference type="Pfam" id="PF09755">
    <property type="entry name" value="DUF2046"/>
    <property type="match status" value="1"/>
</dbReference>
<dbReference type="Proteomes" id="UP000813824">
    <property type="component" value="Unassembled WGS sequence"/>
</dbReference>
<protein>
    <submittedName>
        <fullName evidence="3">Uncharacterized protein</fullName>
    </submittedName>
</protein>
<dbReference type="AlphaFoldDB" id="A0A8K0USH6"/>
<feature type="compositionally biased region" description="Low complexity" evidence="2">
    <location>
        <begin position="260"/>
        <end position="272"/>
    </location>
</feature>
<keyword evidence="1" id="KW-0175">Coiled coil</keyword>
<feature type="compositionally biased region" description="Low complexity" evidence="2">
    <location>
        <begin position="313"/>
        <end position="323"/>
    </location>
</feature>
<feature type="compositionally biased region" description="Polar residues" evidence="2">
    <location>
        <begin position="194"/>
        <end position="204"/>
    </location>
</feature>
<dbReference type="PANTHER" id="PTHR15276">
    <property type="entry name" value="H4 D10S170 PROTEIN-RELATED"/>
    <property type="match status" value="1"/>
</dbReference>
<name>A0A8K0USH6_9AGAR</name>
<gene>
    <name evidence="3" type="ORF">BXZ70DRAFT_1063712</name>
</gene>
<dbReference type="InterPro" id="IPR019152">
    <property type="entry name" value="DUF2046"/>
</dbReference>
<sequence length="462" mass="49459">MSLSPPSRRLSSTNSSSKESLINAYEAEEERIINILSRKLEKLREEKIELENALEAESESHVNRLSREISALRLAQQQTLNLAGSTPGSPVDFRGPFLANSSLHPDTETLLDALRRENENLRSRLVETERDYVRVTRLNEVYREELIDHRRRLGLPVDNLIGLAPSSTDPFSQPLHLRGDSHNSSISSSPSLIPATTHNTQPHTVSARVPIPRPPSQIRRPHPNLNAPPSPSTTPPSSGSASLQSPSPFSPTNGMGISATTTFTTPPSSDSPRAGFAATVNPHELTYPSVPPPSLSSSFGDPLSPLNNPYIQPTTSSTSTVPPVALPAPVPIPRPIPRRYRRDSEDLDLSVSPTENFSASYSPLSPRASFHLARKASYERLTGSNTGVSVSPADGTGRGYGTGFVGRNASLERNGARVAETGRLVPRYGGGGGGNGNGGDAAGSSEPRVNGAHGKRNEQGPT</sequence>
<accession>A0A8K0USH6</accession>
<keyword evidence="4" id="KW-1185">Reference proteome</keyword>
<feature type="region of interest" description="Disordered" evidence="2">
    <location>
        <begin position="171"/>
        <end position="338"/>
    </location>
</feature>
<comment type="caution">
    <text evidence="3">The sequence shown here is derived from an EMBL/GenBank/DDBJ whole genome shotgun (WGS) entry which is preliminary data.</text>
</comment>